<organism evidence="1 2">
    <name type="scientific">Actinoplanes nipponensis</name>
    <dbReference type="NCBI Taxonomy" id="135950"/>
    <lineage>
        <taxon>Bacteria</taxon>
        <taxon>Bacillati</taxon>
        <taxon>Actinomycetota</taxon>
        <taxon>Actinomycetes</taxon>
        <taxon>Micromonosporales</taxon>
        <taxon>Micromonosporaceae</taxon>
        <taxon>Actinoplanes</taxon>
    </lineage>
</organism>
<keyword evidence="2" id="KW-1185">Reference proteome</keyword>
<comment type="caution">
    <text evidence="1">The sequence shown here is derived from an EMBL/GenBank/DDBJ whole genome shotgun (WGS) entry which is preliminary data.</text>
</comment>
<dbReference type="Proteomes" id="UP000647172">
    <property type="component" value="Unassembled WGS sequence"/>
</dbReference>
<reference evidence="1" key="1">
    <citation type="submission" date="2021-01" db="EMBL/GenBank/DDBJ databases">
        <title>Whole genome shotgun sequence of Actinoplanes nipponensis NBRC 14063.</title>
        <authorList>
            <person name="Komaki H."/>
            <person name="Tamura T."/>
        </authorList>
    </citation>
    <scope>NUCLEOTIDE SEQUENCE</scope>
    <source>
        <strain evidence="1">NBRC 14063</strain>
    </source>
</reference>
<sequence length="86" mass="9369">MVATHVRIAPLDAAQALEPTVVRDLVYAGAAAADGIEHVRVRARPSCLDILAFVDSNDPQVAADVLRRLTAEVIGRTELLRLWRVI</sequence>
<accession>A0A919JMT1</accession>
<evidence type="ECO:0000313" key="2">
    <source>
        <dbReference type="Proteomes" id="UP000647172"/>
    </source>
</evidence>
<proteinExistence type="predicted"/>
<dbReference type="AlphaFoldDB" id="A0A919JMT1"/>
<dbReference type="EMBL" id="BOMQ01000063">
    <property type="protein sequence ID" value="GIE52077.1"/>
    <property type="molecule type" value="Genomic_DNA"/>
</dbReference>
<gene>
    <name evidence="1" type="ORF">Ani05nite_56110</name>
</gene>
<protein>
    <submittedName>
        <fullName evidence="1">Uncharacterized protein</fullName>
    </submittedName>
</protein>
<name>A0A919JMT1_9ACTN</name>
<evidence type="ECO:0000313" key="1">
    <source>
        <dbReference type="EMBL" id="GIE52077.1"/>
    </source>
</evidence>